<dbReference type="SUPFAM" id="SSF141523">
    <property type="entry name" value="L,D-transpeptidase catalytic domain-like"/>
    <property type="match status" value="1"/>
</dbReference>
<accession>A0A150WFY5</accession>
<dbReference type="RefSeq" id="WP_063244124.1">
    <property type="nucleotide sequence ID" value="NZ_CP168967.1"/>
</dbReference>
<comment type="similarity">
    <text evidence="2">Belongs to the YkuD family.</text>
</comment>
<evidence type="ECO:0000256" key="7">
    <source>
        <dbReference type="PROSITE-ProRule" id="PRU01373"/>
    </source>
</evidence>
<dbReference type="GO" id="GO:0008360">
    <property type="term" value="P:regulation of cell shape"/>
    <property type="evidence" value="ECO:0007669"/>
    <property type="project" value="UniProtKB-UniRule"/>
</dbReference>
<dbReference type="GO" id="GO:0018104">
    <property type="term" value="P:peptidoglycan-protein cross-linking"/>
    <property type="evidence" value="ECO:0007669"/>
    <property type="project" value="TreeGrafter"/>
</dbReference>
<evidence type="ECO:0000313" key="10">
    <source>
        <dbReference type="EMBL" id="KYG62008.1"/>
    </source>
</evidence>
<organism evidence="10 11">
    <name type="scientific">Bdellovibrio bacteriovorus</name>
    <dbReference type="NCBI Taxonomy" id="959"/>
    <lineage>
        <taxon>Bacteria</taxon>
        <taxon>Pseudomonadati</taxon>
        <taxon>Bdellovibrionota</taxon>
        <taxon>Bdellovibrionia</taxon>
        <taxon>Bdellovibrionales</taxon>
        <taxon>Pseudobdellovibrionaceae</taxon>
        <taxon>Bdellovibrio</taxon>
    </lineage>
</organism>
<keyword evidence="4 7" id="KW-0133">Cell shape</keyword>
<protein>
    <recommendedName>
        <fullName evidence="9">L,D-TPase catalytic domain-containing protein</fullName>
    </recommendedName>
</protein>
<name>A0A150WFY5_BDEBC</name>
<dbReference type="EMBL" id="LUKF01000016">
    <property type="protein sequence ID" value="KYG62008.1"/>
    <property type="molecule type" value="Genomic_DNA"/>
</dbReference>
<dbReference type="InterPro" id="IPR050979">
    <property type="entry name" value="LD-transpeptidase"/>
</dbReference>
<evidence type="ECO:0000256" key="1">
    <source>
        <dbReference type="ARBA" id="ARBA00004752"/>
    </source>
</evidence>
<feature type="signal peptide" evidence="8">
    <location>
        <begin position="1"/>
        <end position="18"/>
    </location>
</feature>
<dbReference type="OrthoDB" id="5291229at2"/>
<feature type="domain" description="L,D-TPase catalytic" evidence="9">
    <location>
        <begin position="76"/>
        <end position="200"/>
    </location>
</feature>
<gene>
    <name evidence="10" type="ORF">AZI85_07335</name>
</gene>
<dbReference type="Proteomes" id="UP000075391">
    <property type="component" value="Unassembled WGS sequence"/>
</dbReference>
<dbReference type="PANTHER" id="PTHR30582">
    <property type="entry name" value="L,D-TRANSPEPTIDASE"/>
    <property type="match status" value="1"/>
</dbReference>
<dbReference type="InterPro" id="IPR005490">
    <property type="entry name" value="LD_TPept_cat_dom"/>
</dbReference>
<evidence type="ECO:0000313" key="11">
    <source>
        <dbReference type="Proteomes" id="UP000075391"/>
    </source>
</evidence>
<sequence>MKKYLLPLLLLLSLNAQAQESLEPQPLDDLMSPDEIAEESGFPRTEIPLVVKSVDDIARTESLDVFREFRVVLIINKKAAGVGAQRMRVYLNGFLTYDWLVSTGRERWETAKSGRTYFSVTPTGYFYPYMLNKDHYSETWKTPMPYAVFFNGGIAVHATTPGLYKQLGSRASGGCVRLQHENAAFVFNRIQTEGRGLVPVINRNGTISRDRRGNVIRRVNYRTLIIVEDR</sequence>
<keyword evidence="3" id="KW-0808">Transferase</keyword>
<evidence type="ECO:0000259" key="9">
    <source>
        <dbReference type="PROSITE" id="PS52029"/>
    </source>
</evidence>
<dbReference type="PROSITE" id="PS52029">
    <property type="entry name" value="LD_TPASE"/>
    <property type="match status" value="1"/>
</dbReference>
<dbReference type="PANTHER" id="PTHR30582:SF2">
    <property type="entry name" value="L,D-TRANSPEPTIDASE YCIB-RELATED"/>
    <property type="match status" value="1"/>
</dbReference>
<feature type="chain" id="PRO_5007572461" description="L,D-TPase catalytic domain-containing protein" evidence="8">
    <location>
        <begin position="19"/>
        <end position="230"/>
    </location>
</feature>
<dbReference type="UniPathway" id="UPA00219"/>
<dbReference type="GO" id="GO:0071555">
    <property type="term" value="P:cell wall organization"/>
    <property type="evidence" value="ECO:0007669"/>
    <property type="project" value="UniProtKB-UniRule"/>
</dbReference>
<proteinExistence type="inferred from homology"/>
<dbReference type="InterPro" id="IPR038063">
    <property type="entry name" value="Transpep_catalytic_dom"/>
</dbReference>
<dbReference type="GO" id="GO:0071972">
    <property type="term" value="F:peptidoglycan L,D-transpeptidase activity"/>
    <property type="evidence" value="ECO:0007669"/>
    <property type="project" value="TreeGrafter"/>
</dbReference>
<dbReference type="Pfam" id="PF03734">
    <property type="entry name" value="YkuD"/>
    <property type="match status" value="1"/>
</dbReference>
<evidence type="ECO:0000256" key="8">
    <source>
        <dbReference type="SAM" id="SignalP"/>
    </source>
</evidence>
<feature type="active site" description="Proton donor/acceptor" evidence="7">
    <location>
        <position position="157"/>
    </location>
</feature>
<dbReference type="Gene3D" id="2.40.440.10">
    <property type="entry name" value="L,D-transpeptidase catalytic domain-like"/>
    <property type="match status" value="1"/>
</dbReference>
<comment type="pathway">
    <text evidence="1 7">Cell wall biogenesis; peptidoglycan biosynthesis.</text>
</comment>
<keyword evidence="5 7" id="KW-0573">Peptidoglycan synthesis</keyword>
<dbReference type="GO" id="GO:0016740">
    <property type="term" value="F:transferase activity"/>
    <property type="evidence" value="ECO:0007669"/>
    <property type="project" value="UniProtKB-KW"/>
</dbReference>
<evidence type="ECO:0000256" key="2">
    <source>
        <dbReference type="ARBA" id="ARBA00005992"/>
    </source>
</evidence>
<comment type="caution">
    <text evidence="10">The sequence shown here is derived from an EMBL/GenBank/DDBJ whole genome shotgun (WGS) entry which is preliminary data.</text>
</comment>
<dbReference type="GO" id="GO:0005576">
    <property type="term" value="C:extracellular region"/>
    <property type="evidence" value="ECO:0007669"/>
    <property type="project" value="TreeGrafter"/>
</dbReference>
<evidence type="ECO:0000256" key="3">
    <source>
        <dbReference type="ARBA" id="ARBA00022679"/>
    </source>
</evidence>
<dbReference type="CDD" id="cd16913">
    <property type="entry name" value="YkuD_like"/>
    <property type="match status" value="1"/>
</dbReference>
<keyword evidence="6 7" id="KW-0961">Cell wall biogenesis/degradation</keyword>
<dbReference type="AlphaFoldDB" id="A0A150WFY5"/>
<evidence type="ECO:0000256" key="6">
    <source>
        <dbReference type="ARBA" id="ARBA00023316"/>
    </source>
</evidence>
<keyword evidence="8" id="KW-0732">Signal</keyword>
<feature type="active site" description="Nucleophile" evidence="7">
    <location>
        <position position="175"/>
    </location>
</feature>
<evidence type="ECO:0000256" key="5">
    <source>
        <dbReference type="ARBA" id="ARBA00022984"/>
    </source>
</evidence>
<reference evidence="10 11" key="1">
    <citation type="submission" date="2016-03" db="EMBL/GenBank/DDBJ databases">
        <authorList>
            <person name="Ploux O."/>
        </authorList>
    </citation>
    <scope>NUCLEOTIDE SEQUENCE [LARGE SCALE GENOMIC DNA]</scope>
    <source>
        <strain evidence="10 11">BER2</strain>
    </source>
</reference>
<evidence type="ECO:0000256" key="4">
    <source>
        <dbReference type="ARBA" id="ARBA00022960"/>
    </source>
</evidence>